<dbReference type="PANTHER" id="PTHR45672">
    <property type="entry name" value="PROTEIN DISULFIDE-ISOMERASE C17H9.14C-RELATED"/>
    <property type="match status" value="1"/>
</dbReference>
<dbReference type="InterPro" id="IPR051063">
    <property type="entry name" value="PDI"/>
</dbReference>
<comment type="caution">
    <text evidence="4">The sequence shown here is derived from an EMBL/GenBank/DDBJ whole genome shotgun (WGS) entry which is preliminary data.</text>
</comment>
<evidence type="ECO:0000313" key="4">
    <source>
        <dbReference type="EMBL" id="CAH4038445.1"/>
    </source>
</evidence>
<dbReference type="EMBL" id="CALOZG010000087">
    <property type="protein sequence ID" value="CAH4038445.1"/>
    <property type="molecule type" value="Genomic_DNA"/>
</dbReference>
<dbReference type="PROSITE" id="PS51352">
    <property type="entry name" value="THIOREDOXIN_2"/>
    <property type="match status" value="3"/>
</dbReference>
<dbReference type="PRINTS" id="PR00421">
    <property type="entry name" value="THIOREDOXIN"/>
</dbReference>
<dbReference type="Pfam" id="PF00085">
    <property type="entry name" value="Thioredoxin"/>
    <property type="match status" value="4"/>
</dbReference>
<feature type="domain" description="Thioredoxin" evidence="3">
    <location>
        <begin position="97"/>
        <end position="260"/>
    </location>
</feature>
<feature type="chain" id="PRO_5040318328" description="Thioredoxin domain-containing protein" evidence="2">
    <location>
        <begin position="24"/>
        <end position="635"/>
    </location>
</feature>
<organism evidence="4 5">
    <name type="scientific">Pieris brassicae</name>
    <name type="common">White butterfly</name>
    <name type="synonym">Large white butterfly</name>
    <dbReference type="NCBI Taxonomy" id="7116"/>
    <lineage>
        <taxon>Eukaryota</taxon>
        <taxon>Metazoa</taxon>
        <taxon>Ecdysozoa</taxon>
        <taxon>Arthropoda</taxon>
        <taxon>Hexapoda</taxon>
        <taxon>Insecta</taxon>
        <taxon>Pterygota</taxon>
        <taxon>Neoptera</taxon>
        <taxon>Endopterygota</taxon>
        <taxon>Lepidoptera</taxon>
        <taxon>Glossata</taxon>
        <taxon>Ditrysia</taxon>
        <taxon>Papilionoidea</taxon>
        <taxon>Pieridae</taxon>
        <taxon>Pierinae</taxon>
        <taxon>Pieris</taxon>
    </lineage>
</organism>
<dbReference type="InterPro" id="IPR017937">
    <property type="entry name" value="Thioredoxin_CS"/>
</dbReference>
<evidence type="ECO:0000259" key="3">
    <source>
        <dbReference type="PROSITE" id="PS51352"/>
    </source>
</evidence>
<dbReference type="CDD" id="cd02961">
    <property type="entry name" value="PDI_a_family"/>
    <property type="match status" value="1"/>
</dbReference>
<dbReference type="GO" id="GO:0003756">
    <property type="term" value="F:protein disulfide isomerase activity"/>
    <property type="evidence" value="ECO:0007669"/>
    <property type="project" value="TreeGrafter"/>
</dbReference>
<dbReference type="GO" id="GO:0005783">
    <property type="term" value="C:endoplasmic reticulum"/>
    <property type="evidence" value="ECO:0007669"/>
    <property type="project" value="TreeGrafter"/>
</dbReference>
<dbReference type="PANTHER" id="PTHR45672:SF2">
    <property type="entry name" value="PROTEIN DISULFIDE-ISOMERASE A5"/>
    <property type="match status" value="1"/>
</dbReference>
<feature type="domain" description="Thioredoxin" evidence="3">
    <location>
        <begin position="512"/>
        <end position="631"/>
    </location>
</feature>
<feature type="signal peptide" evidence="2">
    <location>
        <begin position="1"/>
        <end position="23"/>
    </location>
</feature>
<dbReference type="InterPro" id="IPR036249">
    <property type="entry name" value="Thioredoxin-like_sf"/>
</dbReference>
<comment type="similarity">
    <text evidence="1">Belongs to the protein disulfide isomerase family.</text>
</comment>
<keyword evidence="5" id="KW-1185">Reference proteome</keyword>
<protein>
    <recommendedName>
        <fullName evidence="3">Thioredoxin domain-containing protein</fullName>
    </recommendedName>
</protein>
<proteinExistence type="inferred from homology"/>
<dbReference type="AlphaFoldDB" id="A0A9P0U349"/>
<dbReference type="PROSITE" id="PS00194">
    <property type="entry name" value="THIOREDOXIN_1"/>
    <property type="match status" value="4"/>
</dbReference>
<dbReference type="OrthoDB" id="74910at2759"/>
<dbReference type="SUPFAM" id="SSF52833">
    <property type="entry name" value="Thioredoxin-like"/>
    <property type="match status" value="5"/>
</dbReference>
<evidence type="ECO:0000256" key="2">
    <source>
        <dbReference type="SAM" id="SignalP"/>
    </source>
</evidence>
<reference evidence="4" key="1">
    <citation type="submission" date="2022-05" db="EMBL/GenBank/DDBJ databases">
        <authorList>
            <person name="Okamura Y."/>
        </authorList>
    </citation>
    <scope>NUCLEOTIDE SEQUENCE</scope>
</reference>
<dbReference type="InterPro" id="IPR013766">
    <property type="entry name" value="Thioredoxin_domain"/>
</dbReference>
<evidence type="ECO:0000256" key="1">
    <source>
        <dbReference type="ARBA" id="ARBA00006347"/>
    </source>
</evidence>
<accession>A0A9P0U349</accession>
<evidence type="ECO:0000313" key="5">
    <source>
        <dbReference type="Proteomes" id="UP001152562"/>
    </source>
</evidence>
<sequence length="635" mass="72121">MRRLAFAECLLLILLICIHNSTQVKKQTSITQVEDLKEFKKLMKTKTNVLVLYINIQKEAMPILKTFREVADKMKGQATLVSINCAGSEGKKLCKKLKIDKSSPYFIKHFKDGEFNKDYERAETVNSIVNFLLEPTGDAPWDEDPSANHIYHLANSMALSSFLKKCAATSMKSIIMFYAPWCGYCKTLKPEYSMAALDLKGEAMLAAIDVSKPQNSKLRYEYNITGFPTLLYFVKGSYRTVYNGDNKRDAIVMFIRDPSSVQEMKKETPKSWDLDTELLHLTAESFDSTLKHVNSALVVFYAPWCGHCKHLKPNLIKAEESMRTQQIAGMIAVVDVTSEQSLGSRFNVKGYPSMKYFNNGEYKYDVNFRTDDKIVEFMKNPQEPVPTPPETPWSEEETSVRHLSSNNFKRSLKKAAHAIVMFYAPWCGHCKSTKPEFVKAADTFADDLMVLFGAVDCVVEEDICANYKVKGYPTFKYFNHYERVEDYSGGRKSEDFVKHIHTQIDGQRQEEGRKSHTVTGFGINVVQASDANFEEILSDSVPSFVMFHAQWCGHCNEIKPSFSRLATKLKSENAKIKLVAIDVTDNPKATDFGGIKSLPTLKMYAKSSEVSVYDGDRSQDDMYNFCKSLQVKDEL</sequence>
<feature type="domain" description="Thioredoxin" evidence="3">
    <location>
        <begin position="379"/>
        <end position="505"/>
    </location>
</feature>
<dbReference type="GO" id="GO:0006457">
    <property type="term" value="P:protein folding"/>
    <property type="evidence" value="ECO:0007669"/>
    <property type="project" value="TreeGrafter"/>
</dbReference>
<dbReference type="Gene3D" id="3.40.30.10">
    <property type="entry name" value="Glutaredoxin"/>
    <property type="match status" value="5"/>
</dbReference>
<name>A0A9P0U349_PIEBR</name>
<dbReference type="Proteomes" id="UP001152562">
    <property type="component" value="Unassembled WGS sequence"/>
</dbReference>
<keyword evidence="2" id="KW-0732">Signal</keyword>
<gene>
    <name evidence="4" type="ORF">PIBRA_LOCUS14005</name>
</gene>